<dbReference type="GO" id="GO:0009102">
    <property type="term" value="P:biotin biosynthetic process"/>
    <property type="evidence" value="ECO:0007669"/>
    <property type="project" value="InterPro"/>
</dbReference>
<dbReference type="Pfam" id="PF06968">
    <property type="entry name" value="BATS"/>
    <property type="match status" value="1"/>
</dbReference>
<name>A0A699X6V1_TANCI</name>
<comment type="cofactor">
    <cofactor evidence="1">
        <name>[4Fe-4S] cluster</name>
        <dbReference type="ChEBI" id="CHEBI:49883"/>
    </cofactor>
</comment>
<dbReference type="InterPro" id="IPR010722">
    <property type="entry name" value="BATS_dom"/>
</dbReference>
<dbReference type="InterPro" id="IPR013785">
    <property type="entry name" value="Aldolase_TIM"/>
</dbReference>
<dbReference type="InterPro" id="IPR058240">
    <property type="entry name" value="rSAM_sf"/>
</dbReference>
<dbReference type="EMBL" id="BKCJ011787633">
    <property type="protein sequence ID" value="GFD52891.1"/>
    <property type="molecule type" value="Genomic_DNA"/>
</dbReference>
<organism evidence="4">
    <name type="scientific">Tanacetum cinerariifolium</name>
    <name type="common">Dalmatian daisy</name>
    <name type="synonym">Chrysanthemum cinerariifolium</name>
    <dbReference type="NCBI Taxonomy" id="118510"/>
    <lineage>
        <taxon>Eukaryota</taxon>
        <taxon>Viridiplantae</taxon>
        <taxon>Streptophyta</taxon>
        <taxon>Embryophyta</taxon>
        <taxon>Tracheophyta</taxon>
        <taxon>Spermatophyta</taxon>
        <taxon>Magnoliopsida</taxon>
        <taxon>eudicotyledons</taxon>
        <taxon>Gunneridae</taxon>
        <taxon>Pentapetalae</taxon>
        <taxon>asterids</taxon>
        <taxon>campanulids</taxon>
        <taxon>Asterales</taxon>
        <taxon>Asteraceae</taxon>
        <taxon>Asteroideae</taxon>
        <taxon>Anthemideae</taxon>
        <taxon>Anthemidinae</taxon>
        <taxon>Tanacetum</taxon>
    </lineage>
</organism>
<keyword evidence="2" id="KW-0408">Iron</keyword>
<protein>
    <submittedName>
        <fullName evidence="4">Biotin synthase</fullName>
    </submittedName>
</protein>
<dbReference type="GO" id="GO:0004076">
    <property type="term" value="F:biotin synthase activity"/>
    <property type="evidence" value="ECO:0007669"/>
    <property type="project" value="InterPro"/>
</dbReference>
<reference evidence="4" key="1">
    <citation type="journal article" date="2019" name="Sci. Rep.">
        <title>Draft genome of Tanacetum cinerariifolium, the natural source of mosquito coil.</title>
        <authorList>
            <person name="Yamashiro T."/>
            <person name="Shiraishi A."/>
            <person name="Satake H."/>
            <person name="Nakayama K."/>
        </authorList>
    </citation>
    <scope>NUCLEOTIDE SEQUENCE</scope>
</reference>
<feature type="domain" description="Biotin and thiamin synthesis-associated" evidence="3">
    <location>
        <begin position="18"/>
        <end position="103"/>
    </location>
</feature>
<dbReference type="SMART" id="SM00876">
    <property type="entry name" value="BATS"/>
    <property type="match status" value="1"/>
</dbReference>
<dbReference type="Gene3D" id="3.20.20.70">
    <property type="entry name" value="Aldolase class I"/>
    <property type="match status" value="1"/>
</dbReference>
<evidence type="ECO:0000256" key="2">
    <source>
        <dbReference type="ARBA" id="ARBA00022485"/>
    </source>
</evidence>
<proteinExistence type="predicted"/>
<dbReference type="GO" id="GO:0051537">
    <property type="term" value="F:2 iron, 2 sulfur cluster binding"/>
    <property type="evidence" value="ECO:0007669"/>
    <property type="project" value="TreeGrafter"/>
</dbReference>
<dbReference type="AlphaFoldDB" id="A0A699X6V1"/>
<dbReference type="GO" id="GO:0051539">
    <property type="term" value="F:4 iron, 4 sulfur cluster binding"/>
    <property type="evidence" value="ECO:0007669"/>
    <property type="project" value="UniProtKB-KW"/>
</dbReference>
<dbReference type="PANTHER" id="PTHR22976:SF2">
    <property type="entry name" value="BIOTIN SYNTHASE, MITOCHONDRIAL"/>
    <property type="match status" value="1"/>
</dbReference>
<evidence type="ECO:0000259" key="3">
    <source>
        <dbReference type="SMART" id="SM00876"/>
    </source>
</evidence>
<keyword evidence="2" id="KW-0479">Metal-binding</keyword>
<accession>A0A699X6V1</accession>
<feature type="non-terminal residue" evidence="4">
    <location>
        <position position="104"/>
    </location>
</feature>
<keyword evidence="2" id="KW-0411">Iron-sulfur</keyword>
<dbReference type="PANTHER" id="PTHR22976">
    <property type="entry name" value="BIOTIN SYNTHASE"/>
    <property type="match status" value="1"/>
</dbReference>
<dbReference type="InterPro" id="IPR002684">
    <property type="entry name" value="Biotin_synth/BioAB"/>
</dbReference>
<evidence type="ECO:0000313" key="4">
    <source>
        <dbReference type="EMBL" id="GFD52891.1"/>
    </source>
</evidence>
<sequence>ANLLIQLANLPEHPESVPINMLVKVAGTPLANAEDVDPFDFIRMLAVARILMPKSHVRLSAGREAMNDQMQALAFFAGANSIFYGDKLLTTANPQADKDMLLFS</sequence>
<gene>
    <name evidence="4" type="ORF">Tci_924860</name>
</gene>
<feature type="non-terminal residue" evidence="4">
    <location>
        <position position="1"/>
    </location>
</feature>
<dbReference type="SUPFAM" id="SSF102114">
    <property type="entry name" value="Radical SAM enzymes"/>
    <property type="match status" value="1"/>
</dbReference>
<evidence type="ECO:0000256" key="1">
    <source>
        <dbReference type="ARBA" id="ARBA00001966"/>
    </source>
</evidence>
<comment type="caution">
    <text evidence="4">The sequence shown here is derived from an EMBL/GenBank/DDBJ whole genome shotgun (WGS) entry which is preliminary data.</text>
</comment>
<keyword evidence="2" id="KW-0004">4Fe-4S</keyword>